<proteinExistence type="predicted"/>
<dbReference type="Proteomes" id="UP000766904">
    <property type="component" value="Unassembled WGS sequence"/>
</dbReference>
<dbReference type="EMBL" id="PHNJ01000002">
    <property type="protein sequence ID" value="TYL39436.1"/>
    <property type="molecule type" value="Genomic_DNA"/>
</dbReference>
<protein>
    <submittedName>
        <fullName evidence="1">Uncharacterized protein</fullName>
    </submittedName>
</protein>
<name>A0A8J8Q516_9EURY</name>
<reference evidence="1" key="1">
    <citation type="submission" date="2017-11" db="EMBL/GenBank/DDBJ databases">
        <authorList>
            <person name="Kajale S.C."/>
            <person name="Sharma A."/>
        </authorList>
    </citation>
    <scope>NUCLEOTIDE SEQUENCE</scope>
    <source>
        <strain evidence="1">LS1_42</strain>
    </source>
</reference>
<sequence length="166" mass="18092">MDRRRFLSGTSGTVFATAAGCLSSGEERTATIERDVREFLESDAAFSEEIAVLTASEVEAIEYHPGGVAVGVRHTLPFTASDDPEDVRDAVNTNSYGIAEAALATTDEILRIESNSSVASMAEDAAYEVSYVHLRWDTFDDVDWTAIEPADVPDVATRYHFDETAF</sequence>
<evidence type="ECO:0000313" key="1">
    <source>
        <dbReference type="EMBL" id="TYL39436.1"/>
    </source>
</evidence>
<keyword evidence="2" id="KW-1185">Reference proteome</keyword>
<comment type="caution">
    <text evidence="1">The sequence shown here is derived from an EMBL/GenBank/DDBJ whole genome shotgun (WGS) entry which is preliminary data.</text>
</comment>
<dbReference type="AlphaFoldDB" id="A0A8J8Q516"/>
<dbReference type="RefSeq" id="WP_148856566.1">
    <property type="nucleotide sequence ID" value="NZ_PHNJ01000002.1"/>
</dbReference>
<accession>A0A8J8Q516</accession>
<evidence type="ECO:0000313" key="2">
    <source>
        <dbReference type="Proteomes" id="UP000766904"/>
    </source>
</evidence>
<gene>
    <name evidence="1" type="ORF">CV102_03820</name>
</gene>
<organism evidence="1 2">
    <name type="scientific">Natronococcus pandeyae</name>
    <dbReference type="NCBI Taxonomy" id="2055836"/>
    <lineage>
        <taxon>Archaea</taxon>
        <taxon>Methanobacteriati</taxon>
        <taxon>Methanobacteriota</taxon>
        <taxon>Stenosarchaea group</taxon>
        <taxon>Halobacteria</taxon>
        <taxon>Halobacteriales</taxon>
        <taxon>Natrialbaceae</taxon>
        <taxon>Natronococcus</taxon>
    </lineage>
</organism>
<dbReference type="PROSITE" id="PS51257">
    <property type="entry name" value="PROKAR_LIPOPROTEIN"/>
    <property type="match status" value="1"/>
</dbReference>